<proteinExistence type="predicted"/>
<name>A0A0F9C393_9ZZZZ</name>
<dbReference type="AlphaFoldDB" id="A0A0F9C393"/>
<gene>
    <name evidence="1" type="ORF">LCGC14_2452730</name>
</gene>
<sequence>MSLKHKPLAYGILPVRIRKIARDNKYLNEKEIWVIFNSILNELHARVNKDMRRWIMRFVPKMTGALRRDLYMHIRETIVKNTIITFYIETSLVYARRVNSFATSNVRHRGKRITYKRRKYTLWDPEAIGHFFDKMVIYAIRNILFHLKNIKRRYAAKTKLKFREMKIIKLW</sequence>
<evidence type="ECO:0000313" key="1">
    <source>
        <dbReference type="EMBL" id="KKL20712.1"/>
    </source>
</evidence>
<comment type="caution">
    <text evidence="1">The sequence shown here is derived from an EMBL/GenBank/DDBJ whole genome shotgun (WGS) entry which is preliminary data.</text>
</comment>
<reference evidence="1" key="1">
    <citation type="journal article" date="2015" name="Nature">
        <title>Complex archaea that bridge the gap between prokaryotes and eukaryotes.</title>
        <authorList>
            <person name="Spang A."/>
            <person name="Saw J.H."/>
            <person name="Jorgensen S.L."/>
            <person name="Zaremba-Niedzwiedzka K."/>
            <person name="Martijn J."/>
            <person name="Lind A.E."/>
            <person name="van Eijk R."/>
            <person name="Schleper C."/>
            <person name="Guy L."/>
            <person name="Ettema T.J."/>
        </authorList>
    </citation>
    <scope>NUCLEOTIDE SEQUENCE</scope>
</reference>
<accession>A0A0F9C393</accession>
<organism evidence="1">
    <name type="scientific">marine sediment metagenome</name>
    <dbReference type="NCBI Taxonomy" id="412755"/>
    <lineage>
        <taxon>unclassified sequences</taxon>
        <taxon>metagenomes</taxon>
        <taxon>ecological metagenomes</taxon>
    </lineage>
</organism>
<dbReference type="EMBL" id="LAZR01037994">
    <property type="protein sequence ID" value="KKL20712.1"/>
    <property type="molecule type" value="Genomic_DNA"/>
</dbReference>
<protein>
    <submittedName>
        <fullName evidence="1">Uncharacterized protein</fullName>
    </submittedName>
</protein>